<name>A0A2V1H2X7_9GAMM</name>
<accession>A0A2V1H2X7</accession>
<keyword evidence="2" id="KW-1185">Reference proteome</keyword>
<dbReference type="EMBL" id="QDDL01000001">
    <property type="protein sequence ID" value="PVZ71578.1"/>
    <property type="molecule type" value="Genomic_DNA"/>
</dbReference>
<organism evidence="1 2">
    <name type="scientific">Pelagibaculum spongiae</name>
    <dbReference type="NCBI Taxonomy" id="2080658"/>
    <lineage>
        <taxon>Bacteria</taxon>
        <taxon>Pseudomonadati</taxon>
        <taxon>Pseudomonadota</taxon>
        <taxon>Gammaproteobacteria</taxon>
        <taxon>Oceanospirillales</taxon>
        <taxon>Pelagibaculum</taxon>
    </lineage>
</organism>
<reference evidence="1 2" key="1">
    <citation type="submission" date="2018-04" db="EMBL/GenBank/DDBJ databases">
        <title>Thalassorhabdus spongiae gen. nov., sp. nov., isolated from a marine sponge in South-West Iceland.</title>
        <authorList>
            <person name="Knobloch S."/>
            <person name="Daussin A."/>
            <person name="Johannsson R."/>
            <person name="Marteinsson V.T."/>
        </authorList>
    </citation>
    <scope>NUCLEOTIDE SEQUENCE [LARGE SCALE GENOMIC DNA]</scope>
    <source>
        <strain evidence="1 2">Hp12</strain>
    </source>
</reference>
<dbReference type="Pfam" id="PF10977">
    <property type="entry name" value="DUF2797"/>
    <property type="match status" value="1"/>
</dbReference>
<dbReference type="AlphaFoldDB" id="A0A2V1H2X7"/>
<dbReference type="RefSeq" id="WP_116685167.1">
    <property type="nucleotide sequence ID" value="NZ_CAWNYD010000001.1"/>
</dbReference>
<dbReference type="InterPro" id="IPR021246">
    <property type="entry name" value="DUF2797"/>
</dbReference>
<dbReference type="Proteomes" id="UP000244906">
    <property type="component" value="Unassembled WGS sequence"/>
</dbReference>
<dbReference type="OrthoDB" id="9775734at2"/>
<sequence length="275" mass="31408">MDKIFSGCLRKMATEQADPVNYWLLNADGEQLLLNDFIGKKIRLNYQGIIHCTSCGRKTKKSFNGGHCFPCFKKLASCDVCMVSPEKCHFDQGTCREPEWAEKHCMQPHTVYLANSSGLKVGITRMPIGRWIDQGAAAALPLYQVSSRYISGLLETHLKQFYADKTNWRKMLKNEQQEVDLVEVRDQAYLHAADYEQQLIEQFGEGSVIRQTEAEMHQFSYPSIQWPIKVTSFNFDKQAEVEGTLHAIKGQYLILDTGVINIRKFAGYDTEVFSD</sequence>
<gene>
    <name evidence="1" type="ORF">DC094_00615</name>
</gene>
<proteinExistence type="predicted"/>
<evidence type="ECO:0000313" key="1">
    <source>
        <dbReference type="EMBL" id="PVZ71578.1"/>
    </source>
</evidence>
<comment type="caution">
    <text evidence="1">The sequence shown here is derived from an EMBL/GenBank/DDBJ whole genome shotgun (WGS) entry which is preliminary data.</text>
</comment>
<protein>
    <submittedName>
        <fullName evidence="1">DUF2797 domain-containing protein</fullName>
    </submittedName>
</protein>
<evidence type="ECO:0000313" key="2">
    <source>
        <dbReference type="Proteomes" id="UP000244906"/>
    </source>
</evidence>